<evidence type="ECO:0000313" key="2">
    <source>
        <dbReference type="EMBL" id="CAI2359208.1"/>
    </source>
</evidence>
<feature type="compositionally biased region" description="Basic residues" evidence="1">
    <location>
        <begin position="1"/>
        <end position="10"/>
    </location>
</feature>
<dbReference type="EMBL" id="CAMPGE010000461">
    <property type="protein sequence ID" value="CAI2359208.1"/>
    <property type="molecule type" value="Genomic_DNA"/>
</dbReference>
<name>A0AAD1TZW4_EUPCR</name>
<sequence>MIHSPRHKVKNERNWRQDSINPRPFSKQKRDLNIMRGMTVNFENGKQFRKFFKHDKHRRQESHKLQNEGKLVSFRCLNRKKMSSMSPRTEFMNKRGLKQIQSQKAAKSSKRNSYCKAHALSFDSSKKHANELLEGKNKSLIPSLCKRSMKNVLMKLLHRKKKSCKLANFLKSFNKARSCSPPDKRALCARPRMLSCKKKSKLSKKDKVPEALHKGATMNESEENNLNFFGEARHHKNRQFDNLIPKVMKAKVRCFHCDSRVALCQTLQRIRSNRRQDYLDLPRNSKKKASILKKTSCFQNLKLGLHQAPELM</sequence>
<evidence type="ECO:0000313" key="3">
    <source>
        <dbReference type="Proteomes" id="UP001295684"/>
    </source>
</evidence>
<proteinExistence type="predicted"/>
<dbReference type="AlphaFoldDB" id="A0AAD1TZW4"/>
<accession>A0AAD1TZW4</accession>
<keyword evidence="3" id="KW-1185">Reference proteome</keyword>
<protein>
    <submittedName>
        <fullName evidence="2">Uncharacterized protein</fullName>
    </submittedName>
</protein>
<dbReference type="Proteomes" id="UP001295684">
    <property type="component" value="Unassembled WGS sequence"/>
</dbReference>
<comment type="caution">
    <text evidence="2">The sequence shown here is derived from an EMBL/GenBank/DDBJ whole genome shotgun (WGS) entry which is preliminary data.</text>
</comment>
<organism evidence="2 3">
    <name type="scientific">Euplotes crassus</name>
    <dbReference type="NCBI Taxonomy" id="5936"/>
    <lineage>
        <taxon>Eukaryota</taxon>
        <taxon>Sar</taxon>
        <taxon>Alveolata</taxon>
        <taxon>Ciliophora</taxon>
        <taxon>Intramacronucleata</taxon>
        <taxon>Spirotrichea</taxon>
        <taxon>Hypotrichia</taxon>
        <taxon>Euplotida</taxon>
        <taxon>Euplotidae</taxon>
        <taxon>Moneuplotes</taxon>
    </lineage>
</organism>
<gene>
    <name evidence="2" type="ORF">ECRASSUSDP1_LOCUS493</name>
</gene>
<evidence type="ECO:0000256" key="1">
    <source>
        <dbReference type="SAM" id="MobiDB-lite"/>
    </source>
</evidence>
<feature type="region of interest" description="Disordered" evidence="1">
    <location>
        <begin position="1"/>
        <end position="28"/>
    </location>
</feature>
<reference evidence="2" key="1">
    <citation type="submission" date="2023-07" db="EMBL/GenBank/DDBJ databases">
        <authorList>
            <consortium name="AG Swart"/>
            <person name="Singh M."/>
            <person name="Singh A."/>
            <person name="Seah K."/>
            <person name="Emmerich C."/>
        </authorList>
    </citation>
    <scope>NUCLEOTIDE SEQUENCE</scope>
    <source>
        <strain evidence="2">DP1</strain>
    </source>
</reference>